<proteinExistence type="predicted"/>
<feature type="region of interest" description="Disordered" evidence="1">
    <location>
        <begin position="29"/>
        <end position="67"/>
    </location>
</feature>
<evidence type="ECO:0000313" key="3">
    <source>
        <dbReference type="Proteomes" id="UP001266305"/>
    </source>
</evidence>
<keyword evidence="3" id="KW-1185">Reference proteome</keyword>
<dbReference type="EMBL" id="JASSZA010000019">
    <property type="protein sequence ID" value="KAK2087627.1"/>
    <property type="molecule type" value="Genomic_DNA"/>
</dbReference>
<sequence>MKEKVDGMELVREFAGVGGGNWGVAGNGVVGRQGGGNERPSGGTAGVRLGGRGCLRRGRHLAPSGRS</sequence>
<name>A0ABQ9TS77_SAGOE</name>
<comment type="caution">
    <text evidence="2">The sequence shown here is derived from an EMBL/GenBank/DDBJ whole genome shotgun (WGS) entry which is preliminary data.</text>
</comment>
<gene>
    <name evidence="2" type="ORF">P7K49_033534</name>
</gene>
<evidence type="ECO:0000256" key="1">
    <source>
        <dbReference type="SAM" id="MobiDB-lite"/>
    </source>
</evidence>
<accession>A0ABQ9TS77</accession>
<protein>
    <submittedName>
        <fullName evidence="2">Uncharacterized protein</fullName>
    </submittedName>
</protein>
<organism evidence="2 3">
    <name type="scientific">Saguinus oedipus</name>
    <name type="common">Cotton-top tamarin</name>
    <name type="synonym">Oedipomidas oedipus</name>
    <dbReference type="NCBI Taxonomy" id="9490"/>
    <lineage>
        <taxon>Eukaryota</taxon>
        <taxon>Metazoa</taxon>
        <taxon>Chordata</taxon>
        <taxon>Craniata</taxon>
        <taxon>Vertebrata</taxon>
        <taxon>Euteleostomi</taxon>
        <taxon>Mammalia</taxon>
        <taxon>Eutheria</taxon>
        <taxon>Euarchontoglires</taxon>
        <taxon>Primates</taxon>
        <taxon>Haplorrhini</taxon>
        <taxon>Platyrrhini</taxon>
        <taxon>Cebidae</taxon>
        <taxon>Callitrichinae</taxon>
        <taxon>Saguinus</taxon>
    </lineage>
</organism>
<feature type="compositionally biased region" description="Gly residues" evidence="1">
    <location>
        <begin position="29"/>
        <end position="53"/>
    </location>
</feature>
<dbReference type="Proteomes" id="UP001266305">
    <property type="component" value="Unassembled WGS sequence"/>
</dbReference>
<reference evidence="2 3" key="1">
    <citation type="submission" date="2023-05" db="EMBL/GenBank/DDBJ databases">
        <title>B98-5 Cell Line De Novo Hybrid Assembly: An Optical Mapping Approach.</title>
        <authorList>
            <person name="Kananen K."/>
            <person name="Auerbach J.A."/>
            <person name="Kautto E."/>
            <person name="Blachly J.S."/>
        </authorList>
    </citation>
    <scope>NUCLEOTIDE SEQUENCE [LARGE SCALE GENOMIC DNA]</scope>
    <source>
        <strain evidence="2">B95-8</strain>
        <tissue evidence="2">Cell line</tissue>
    </source>
</reference>
<evidence type="ECO:0000313" key="2">
    <source>
        <dbReference type="EMBL" id="KAK2087627.1"/>
    </source>
</evidence>